<reference evidence="1 2" key="1">
    <citation type="journal article" date="2018" name="Mol. Biol. Evol.">
        <title>Broad Genomic Sampling Reveals a Smut Pathogenic Ancestry of the Fungal Clade Ustilaginomycotina.</title>
        <authorList>
            <person name="Kijpornyongpan T."/>
            <person name="Mondo S.J."/>
            <person name="Barry K."/>
            <person name="Sandor L."/>
            <person name="Lee J."/>
            <person name="Lipzen A."/>
            <person name="Pangilinan J."/>
            <person name="LaButti K."/>
            <person name="Hainaut M."/>
            <person name="Henrissat B."/>
            <person name="Grigoriev I.V."/>
            <person name="Spatafora J.W."/>
            <person name="Aime M.C."/>
        </authorList>
    </citation>
    <scope>NUCLEOTIDE SEQUENCE [LARGE SCALE GENOMIC DNA]</scope>
    <source>
        <strain evidence="1 2">SA 807</strain>
    </source>
</reference>
<proteinExistence type="predicted"/>
<keyword evidence="2" id="KW-1185">Reference proteome</keyword>
<evidence type="ECO:0000313" key="2">
    <source>
        <dbReference type="Proteomes" id="UP000245626"/>
    </source>
</evidence>
<gene>
    <name evidence="1" type="ORF">IE53DRAFT_265947</name>
</gene>
<dbReference type="EMBL" id="KZ820522">
    <property type="protein sequence ID" value="PWN47157.1"/>
    <property type="molecule type" value="Genomic_DNA"/>
</dbReference>
<sequence length="186" mass="21151">MILPSLHCLFFLHPPIQTGASAVTFLPSFSSDFHRLSLRIFVLPIGQNRHGLHPLCSGWKAEEEGREETRVSRPFFPLFFTLLFFITISFFIFPSRLQTFVTLPRKPLLHKPSTPFPPFICTTSKRIQIHPTEGKQLESRSLLLQVQIPPGRSAVEKGTGSRERRGHRENLCRRFALQTCLGVAAS</sequence>
<dbReference type="Proteomes" id="UP000245626">
    <property type="component" value="Unassembled WGS sequence"/>
</dbReference>
<organism evidence="1 2">
    <name type="scientific">Violaceomyces palustris</name>
    <dbReference type="NCBI Taxonomy" id="1673888"/>
    <lineage>
        <taxon>Eukaryota</taxon>
        <taxon>Fungi</taxon>
        <taxon>Dikarya</taxon>
        <taxon>Basidiomycota</taxon>
        <taxon>Ustilaginomycotina</taxon>
        <taxon>Ustilaginomycetes</taxon>
        <taxon>Violaceomycetales</taxon>
        <taxon>Violaceomycetaceae</taxon>
        <taxon>Violaceomyces</taxon>
    </lineage>
</organism>
<protein>
    <submittedName>
        <fullName evidence="1">Uncharacterized protein</fullName>
    </submittedName>
</protein>
<accession>A0ACD0NN05</accession>
<name>A0ACD0NN05_9BASI</name>
<evidence type="ECO:0000313" key="1">
    <source>
        <dbReference type="EMBL" id="PWN47157.1"/>
    </source>
</evidence>